<dbReference type="OrthoDB" id="435000at2759"/>
<dbReference type="AlphaFoldDB" id="A0A813ECI2"/>
<dbReference type="Pfam" id="PF13516">
    <property type="entry name" value="LRR_6"/>
    <property type="match status" value="3"/>
</dbReference>
<keyword evidence="3" id="KW-0206">Cytoskeleton</keyword>
<organism evidence="4 5">
    <name type="scientific">Polarella glacialis</name>
    <name type="common">Dinoflagellate</name>
    <dbReference type="NCBI Taxonomy" id="89957"/>
    <lineage>
        <taxon>Eukaryota</taxon>
        <taxon>Sar</taxon>
        <taxon>Alveolata</taxon>
        <taxon>Dinophyceae</taxon>
        <taxon>Suessiales</taxon>
        <taxon>Suessiaceae</taxon>
        <taxon>Polarella</taxon>
    </lineage>
</organism>
<dbReference type="SMART" id="SM00368">
    <property type="entry name" value="LRR_RI"/>
    <property type="match status" value="4"/>
</dbReference>
<evidence type="ECO:0000313" key="4">
    <source>
        <dbReference type="EMBL" id="CAE8595672.1"/>
    </source>
</evidence>
<dbReference type="InterPro" id="IPR052410">
    <property type="entry name" value="DRC5"/>
</dbReference>
<accession>A0A813ECI2</accession>
<sequence>MGLGSAPLPSDAGGGGGYSTFLKAQESSPTLVLAHAGIGDKGVLEVAHFLAGSPCLVRLDLTGCGITSEGLLHLAEALRLSVMLESLVLRHNAITSGPAGEAGLAALCHAVHDSPSMRHLDLRHCGLSGPAAAGHVGGILQGNQKLSHLELSWNSLGPSAGQVLLDNIRATSGLFDCQLTGCRLAEETLLDIAQFLLRNRKVHSADLLAGPYKGSWTLHSSEYAQRRDLAILPSALRSQGEASAQNWAARSVEDDVPGNQVVSRELTEEYMCRLVEWRRMRNARCSAKEQSRD</sequence>
<dbReference type="PANTHER" id="PTHR24107">
    <property type="entry name" value="YNEIN REGULATORY COMPLEX SUBUNIT 5"/>
    <property type="match status" value="1"/>
</dbReference>
<dbReference type="Proteomes" id="UP000654075">
    <property type="component" value="Unassembled WGS sequence"/>
</dbReference>
<gene>
    <name evidence="4" type="ORF">PGLA1383_LOCUS14176</name>
</gene>
<keyword evidence="5" id="KW-1185">Reference proteome</keyword>
<evidence type="ECO:0000313" key="5">
    <source>
        <dbReference type="Proteomes" id="UP000654075"/>
    </source>
</evidence>
<feature type="non-terminal residue" evidence="4">
    <location>
        <position position="1"/>
    </location>
</feature>
<dbReference type="InterPro" id="IPR032675">
    <property type="entry name" value="LRR_dom_sf"/>
</dbReference>
<evidence type="ECO:0000256" key="2">
    <source>
        <dbReference type="ARBA" id="ARBA00022490"/>
    </source>
</evidence>
<evidence type="ECO:0000256" key="1">
    <source>
        <dbReference type="ARBA" id="ARBA00004245"/>
    </source>
</evidence>
<name>A0A813ECI2_POLGL</name>
<protein>
    <submittedName>
        <fullName evidence="4">Uncharacterized protein</fullName>
    </submittedName>
</protein>
<dbReference type="InterPro" id="IPR001611">
    <property type="entry name" value="Leu-rich_rpt"/>
</dbReference>
<keyword evidence="2" id="KW-0963">Cytoplasm</keyword>
<dbReference type="GO" id="GO:0005856">
    <property type="term" value="C:cytoskeleton"/>
    <property type="evidence" value="ECO:0007669"/>
    <property type="project" value="UniProtKB-SubCell"/>
</dbReference>
<dbReference type="Gene3D" id="3.80.10.10">
    <property type="entry name" value="Ribonuclease Inhibitor"/>
    <property type="match status" value="2"/>
</dbReference>
<dbReference type="SUPFAM" id="SSF52047">
    <property type="entry name" value="RNI-like"/>
    <property type="match status" value="1"/>
</dbReference>
<dbReference type="EMBL" id="CAJNNV010008027">
    <property type="protein sequence ID" value="CAE8595672.1"/>
    <property type="molecule type" value="Genomic_DNA"/>
</dbReference>
<comment type="subcellular location">
    <subcellularLocation>
        <location evidence="1">Cytoplasm</location>
        <location evidence="1">Cytoskeleton</location>
    </subcellularLocation>
</comment>
<reference evidence="4" key="1">
    <citation type="submission" date="2021-02" db="EMBL/GenBank/DDBJ databases">
        <authorList>
            <person name="Dougan E. K."/>
            <person name="Rhodes N."/>
            <person name="Thang M."/>
            <person name="Chan C."/>
        </authorList>
    </citation>
    <scope>NUCLEOTIDE SEQUENCE</scope>
</reference>
<evidence type="ECO:0000256" key="3">
    <source>
        <dbReference type="ARBA" id="ARBA00023212"/>
    </source>
</evidence>
<comment type="caution">
    <text evidence="4">The sequence shown here is derived from an EMBL/GenBank/DDBJ whole genome shotgun (WGS) entry which is preliminary data.</text>
</comment>
<proteinExistence type="predicted"/>
<dbReference type="PANTHER" id="PTHR24107:SF2">
    <property type="entry name" value="NLR FAMILY CARD DOMAIN CONTAINING 3"/>
    <property type="match status" value="1"/>
</dbReference>